<sequence>MTKTRLFGEGVLVALAVGALVLLATMFKSEEYQARVGLLAGPASAEAPQYGEVTALVMPALVELARSPSVVGAVGTNAERVSVELVPASGLARLSVRASTAERAKREATALADLVIKANLLAPAGKLRVLDVPEVVRVSPDWPLSIGLALAAGVAAGIATMVVRHLRRTRATDGVRAALASAGVRNSVPVLPDDDPELLEKLTALLMATARPARVIATDPQLVERSEDISDDLPDKVFEPAEGTALIAVAPRGRQQDALAGVVGALPAGTSVVAVVLV</sequence>
<evidence type="ECO:0000256" key="1">
    <source>
        <dbReference type="SAM" id="Phobius"/>
    </source>
</evidence>
<feature type="transmembrane region" description="Helical" evidence="1">
    <location>
        <begin position="142"/>
        <end position="163"/>
    </location>
</feature>
<evidence type="ECO:0000313" key="2">
    <source>
        <dbReference type="EMBL" id="CCH33203.1"/>
    </source>
</evidence>
<dbReference type="AlphaFoldDB" id="K0K9B3"/>
<reference evidence="2 3" key="1">
    <citation type="journal article" date="2012" name="BMC Genomics">
        <title>Complete genome sequence of Saccharothrix espanaensis DSM 44229T and comparison to the other completely sequenced Pseudonocardiaceae.</title>
        <authorList>
            <person name="Strobel T."/>
            <person name="Al-Dilaimi A."/>
            <person name="Blom J."/>
            <person name="Gessner A."/>
            <person name="Kalinowski J."/>
            <person name="Luzhetska M."/>
            <person name="Puhler A."/>
            <person name="Szczepanowski R."/>
            <person name="Bechthold A."/>
            <person name="Ruckert C."/>
        </authorList>
    </citation>
    <scope>NUCLEOTIDE SEQUENCE [LARGE SCALE GENOMIC DNA]</scope>
    <source>
        <strain evidence="3">ATCC 51144 / DSM 44229 / JCM 9112 / NBRC 15066 / NRRL 15764</strain>
    </source>
</reference>
<evidence type="ECO:0000313" key="3">
    <source>
        <dbReference type="Proteomes" id="UP000006281"/>
    </source>
</evidence>
<dbReference type="HOGENOM" id="CLU_948778_0_0_11"/>
<dbReference type="eggNOG" id="ENOG50340DE">
    <property type="taxonomic scope" value="Bacteria"/>
</dbReference>
<dbReference type="STRING" id="1179773.BN6_59475"/>
<keyword evidence="1" id="KW-0812">Transmembrane</keyword>
<dbReference type="EMBL" id="HE804045">
    <property type="protein sequence ID" value="CCH33203.1"/>
    <property type="molecule type" value="Genomic_DNA"/>
</dbReference>
<dbReference type="Proteomes" id="UP000006281">
    <property type="component" value="Chromosome"/>
</dbReference>
<keyword evidence="3" id="KW-1185">Reference proteome</keyword>
<organism evidence="2 3">
    <name type="scientific">Saccharothrix espanaensis (strain ATCC 51144 / DSM 44229 / JCM 9112 / NBRC 15066 / NRRL 15764)</name>
    <dbReference type="NCBI Taxonomy" id="1179773"/>
    <lineage>
        <taxon>Bacteria</taxon>
        <taxon>Bacillati</taxon>
        <taxon>Actinomycetota</taxon>
        <taxon>Actinomycetes</taxon>
        <taxon>Pseudonocardiales</taxon>
        <taxon>Pseudonocardiaceae</taxon>
        <taxon>Saccharothrix</taxon>
    </lineage>
</organism>
<accession>K0K9B3</accession>
<dbReference type="OrthoDB" id="3689922at2"/>
<keyword evidence="1" id="KW-0472">Membrane</keyword>
<dbReference type="KEGG" id="sesp:BN6_59475"/>
<proteinExistence type="predicted"/>
<name>K0K9B3_SACES</name>
<protein>
    <submittedName>
        <fullName evidence="2">Uncharacterized protein</fullName>
    </submittedName>
</protein>
<dbReference type="RefSeq" id="WP_015103314.1">
    <property type="nucleotide sequence ID" value="NC_019673.1"/>
</dbReference>
<keyword evidence="1" id="KW-1133">Transmembrane helix</keyword>
<dbReference type="BioCyc" id="SESP1179773:BN6_RS28615-MONOMER"/>
<gene>
    <name evidence="2" type="ordered locus">BN6_59475</name>
</gene>
<feature type="transmembrane region" description="Helical" evidence="1">
    <location>
        <begin position="7"/>
        <end position="27"/>
    </location>
</feature>
<dbReference type="PATRIC" id="fig|1179773.3.peg.5989"/>